<comment type="function">
    <text evidence="7">Catalyzes the transfer of a ribosyl phosphate group from 5-phosphoribose 1-diphosphate to orotate, leading to the formation of orotidine monophosphate (OMP).</text>
</comment>
<comment type="pathway">
    <text evidence="1 7">Pyrimidine metabolism; UMP biosynthesis via de novo pathway; UMP from orotate: step 1/2.</text>
</comment>
<feature type="binding site" evidence="7">
    <location>
        <position position="150"/>
    </location>
    <ligand>
        <name>orotate</name>
        <dbReference type="ChEBI" id="CHEBI:30839"/>
    </ligand>
</feature>
<feature type="binding site" description="in other chain" evidence="7">
    <location>
        <begin position="118"/>
        <end position="126"/>
    </location>
    <ligand>
        <name>5-phospho-alpha-D-ribose 1-diphosphate</name>
        <dbReference type="ChEBI" id="CHEBI:58017"/>
        <note>ligand shared between dimeric partners</note>
    </ligand>
</feature>
<comment type="subunit">
    <text evidence="7">Homodimer.</text>
</comment>
<dbReference type="GO" id="GO:0019856">
    <property type="term" value="P:pyrimidine nucleobase biosynthetic process"/>
    <property type="evidence" value="ECO:0007669"/>
    <property type="project" value="InterPro"/>
</dbReference>
<dbReference type="CDD" id="cd06223">
    <property type="entry name" value="PRTases_typeI"/>
    <property type="match status" value="1"/>
</dbReference>
<dbReference type="EC" id="2.4.2.10" evidence="2 7"/>
<keyword evidence="6 7" id="KW-0665">Pyrimidine biosynthesis</keyword>
<dbReference type="PANTHER" id="PTHR19278:SF9">
    <property type="entry name" value="URIDINE 5'-MONOPHOSPHATE SYNTHASE"/>
    <property type="match status" value="1"/>
</dbReference>
<dbReference type="Gene3D" id="3.40.50.2020">
    <property type="match status" value="1"/>
</dbReference>
<dbReference type="PANTHER" id="PTHR19278">
    <property type="entry name" value="OROTATE PHOSPHORIBOSYLTRANSFERASE"/>
    <property type="match status" value="1"/>
</dbReference>
<evidence type="ECO:0000259" key="8">
    <source>
        <dbReference type="Pfam" id="PF00156"/>
    </source>
</evidence>
<feature type="binding site" evidence="7">
    <location>
        <position position="122"/>
    </location>
    <ligand>
        <name>orotate</name>
        <dbReference type="ChEBI" id="CHEBI:30839"/>
    </ligand>
</feature>
<dbReference type="GO" id="GO:0004588">
    <property type="term" value="F:orotate phosphoribosyltransferase activity"/>
    <property type="evidence" value="ECO:0007669"/>
    <property type="project" value="UniProtKB-UniRule"/>
</dbReference>
<gene>
    <name evidence="7" type="primary">pyrE</name>
    <name evidence="9" type="ORF">ATZ36_12115</name>
</gene>
<evidence type="ECO:0000256" key="4">
    <source>
        <dbReference type="ARBA" id="ARBA00022679"/>
    </source>
</evidence>
<evidence type="ECO:0000256" key="2">
    <source>
        <dbReference type="ARBA" id="ARBA00011971"/>
    </source>
</evidence>
<evidence type="ECO:0000256" key="1">
    <source>
        <dbReference type="ARBA" id="ARBA00004889"/>
    </source>
</evidence>
<dbReference type="AlphaFoldDB" id="A0A1E5IN14"/>
<dbReference type="InterPro" id="IPR000836">
    <property type="entry name" value="PRTase_dom"/>
</dbReference>
<evidence type="ECO:0000256" key="5">
    <source>
        <dbReference type="ARBA" id="ARBA00022842"/>
    </source>
</evidence>
<organism evidence="9 10">
    <name type="scientific">Endomicrobium trichonymphae</name>
    <dbReference type="NCBI Taxonomy" id="1408204"/>
    <lineage>
        <taxon>Bacteria</taxon>
        <taxon>Pseudomonadati</taxon>
        <taxon>Elusimicrobiota</taxon>
        <taxon>Endomicrobiia</taxon>
        <taxon>Endomicrobiales</taxon>
        <taxon>Endomicrobiaceae</taxon>
        <taxon>Candidatus Endomicrobiellum</taxon>
    </lineage>
</organism>
<accession>A0A1E5IN14</accession>
<dbReference type="InterPro" id="IPR006273">
    <property type="entry name" value="Orotate_PRibTrfase_bac"/>
</dbReference>
<evidence type="ECO:0000256" key="3">
    <source>
        <dbReference type="ARBA" id="ARBA00022676"/>
    </source>
</evidence>
<reference evidence="9 10" key="1">
    <citation type="submission" date="2015-11" db="EMBL/GenBank/DDBJ databases">
        <title>Evidence for parallel genomic evolution in an endosymbiosis of termite gut flagellates.</title>
        <authorList>
            <person name="Zheng H."/>
        </authorList>
    </citation>
    <scope>NUCLEOTIDE SEQUENCE [LARGE SCALE GENOMIC DNA]</scope>
    <source>
        <strain evidence="9 10">CET450</strain>
    </source>
</reference>
<dbReference type="EMBL" id="LNVX01000024">
    <property type="protein sequence ID" value="OEG71880.1"/>
    <property type="molecule type" value="Genomic_DNA"/>
</dbReference>
<dbReference type="GO" id="GO:0044205">
    <property type="term" value="P:'de novo' UMP biosynthetic process"/>
    <property type="evidence" value="ECO:0007669"/>
    <property type="project" value="UniProtKB-UniRule"/>
</dbReference>
<feature type="domain" description="Phosphoribosyltransferase" evidence="8">
    <location>
        <begin position="50"/>
        <end position="156"/>
    </location>
</feature>
<dbReference type="Proteomes" id="UP000095237">
    <property type="component" value="Unassembled WGS sequence"/>
</dbReference>
<dbReference type="Pfam" id="PF00156">
    <property type="entry name" value="Pribosyltran"/>
    <property type="match status" value="1"/>
</dbReference>
<comment type="caution">
    <text evidence="7">Lacks conserved residue(s) required for the propagation of feature annotation.</text>
</comment>
<dbReference type="NCBIfam" id="TIGR01367">
    <property type="entry name" value="pyrE_Therm"/>
    <property type="match status" value="1"/>
</dbReference>
<evidence type="ECO:0000313" key="9">
    <source>
        <dbReference type="EMBL" id="OEG71880.1"/>
    </source>
</evidence>
<feature type="binding site" evidence="7">
    <location>
        <position position="95"/>
    </location>
    <ligand>
        <name>5-phospho-alpha-D-ribose 1-diphosphate</name>
        <dbReference type="ChEBI" id="CHEBI:58017"/>
        <note>ligand shared between dimeric partners</note>
    </ligand>
</feature>
<dbReference type="InterPro" id="IPR023031">
    <property type="entry name" value="OPRT"/>
</dbReference>
<protein>
    <recommendedName>
        <fullName evidence="2 7">Orotate phosphoribosyltransferase</fullName>
        <shortName evidence="7">OPRT</shortName>
        <shortName evidence="7">OPRTase</shortName>
        <ecNumber evidence="2 7">2.4.2.10</ecNumber>
    </recommendedName>
</protein>
<dbReference type="InterPro" id="IPR029057">
    <property type="entry name" value="PRTase-like"/>
</dbReference>
<evidence type="ECO:0000256" key="6">
    <source>
        <dbReference type="ARBA" id="ARBA00022975"/>
    </source>
</evidence>
<keyword evidence="10" id="KW-1185">Reference proteome</keyword>
<dbReference type="GO" id="GO:0000287">
    <property type="term" value="F:magnesium ion binding"/>
    <property type="evidence" value="ECO:0007669"/>
    <property type="project" value="UniProtKB-UniRule"/>
</dbReference>
<sequence>MQQRQEELRELFRENKALLNGHFKLSSGLHSDTYFQAALILQYPKEAAWLAEELAKKIKENNIKVDVVVSPALGGVIIGHEMGRALGVRAIFTERVDGKVSLRRGFFAGKDEKVLVVEDVITTGLSTKEVIDSLKSTGSETVAAVSIVDRSAGKVDLGVPRFSLLSLDVKTFKEDKCPMCKAGSCAVKHGSRK</sequence>
<evidence type="ECO:0000313" key="10">
    <source>
        <dbReference type="Proteomes" id="UP000095237"/>
    </source>
</evidence>
<evidence type="ECO:0000256" key="7">
    <source>
        <dbReference type="HAMAP-Rule" id="MF_01208"/>
    </source>
</evidence>
<keyword evidence="4 7" id="KW-0808">Transferase</keyword>
<comment type="catalytic activity">
    <reaction evidence="7">
        <text>orotidine 5'-phosphate + diphosphate = orotate + 5-phospho-alpha-D-ribose 1-diphosphate</text>
        <dbReference type="Rhea" id="RHEA:10380"/>
        <dbReference type="ChEBI" id="CHEBI:30839"/>
        <dbReference type="ChEBI" id="CHEBI:33019"/>
        <dbReference type="ChEBI" id="CHEBI:57538"/>
        <dbReference type="ChEBI" id="CHEBI:58017"/>
        <dbReference type="EC" id="2.4.2.10"/>
    </reaction>
</comment>
<comment type="cofactor">
    <cofactor evidence="7">
        <name>Mg(2+)</name>
        <dbReference type="ChEBI" id="CHEBI:18420"/>
    </cofactor>
</comment>
<dbReference type="SUPFAM" id="SSF53271">
    <property type="entry name" value="PRTase-like"/>
    <property type="match status" value="1"/>
</dbReference>
<dbReference type="HAMAP" id="MF_01208">
    <property type="entry name" value="PyrE"/>
    <property type="match status" value="1"/>
</dbReference>
<proteinExistence type="inferred from homology"/>
<name>A0A1E5IN14_ENDTX</name>
<dbReference type="UniPathway" id="UPA00070">
    <property type="reaction ID" value="UER00119"/>
</dbReference>
<comment type="similarity">
    <text evidence="7">Belongs to the purine/pyrimidine phosphoribosyltransferase family. PyrE subfamily.</text>
</comment>
<keyword evidence="5 7" id="KW-0460">Magnesium</keyword>
<comment type="caution">
    <text evidence="9">The sequence shown here is derived from an EMBL/GenBank/DDBJ whole genome shotgun (WGS) entry which is preliminary data.</text>
</comment>
<keyword evidence="3 7" id="KW-0328">Glycosyltransferase</keyword>